<proteinExistence type="predicted"/>
<sequence length="59" mass="6780">MLMATMEMNAAEEEETNFEILRESRQSDHRHNTTDGGDRVVWLNADLHRILGPTNNPQS</sequence>
<gene>
    <name evidence="1" type="ORF">SAMN06295967_1131</name>
</gene>
<evidence type="ECO:0000313" key="1">
    <source>
        <dbReference type="EMBL" id="SNS57266.1"/>
    </source>
</evidence>
<dbReference type="Proteomes" id="UP000198480">
    <property type="component" value="Unassembled WGS sequence"/>
</dbReference>
<dbReference type="AlphaFoldDB" id="A0A239FK34"/>
<evidence type="ECO:0000313" key="2">
    <source>
        <dbReference type="Proteomes" id="UP000198480"/>
    </source>
</evidence>
<accession>A0A239FK34</accession>
<name>A0A239FK34_9BACT</name>
<reference evidence="2" key="1">
    <citation type="submission" date="2017-06" db="EMBL/GenBank/DDBJ databases">
        <authorList>
            <person name="Varghese N."/>
            <person name="Submissions S."/>
        </authorList>
    </citation>
    <scope>NUCLEOTIDE SEQUENCE [LARGE SCALE GENOMIC DNA]</scope>
    <source>
        <strain evidence="2">5C</strain>
    </source>
</reference>
<organism evidence="1 2">
    <name type="scientific">Belliella buryatensis</name>
    <dbReference type="NCBI Taxonomy" id="1500549"/>
    <lineage>
        <taxon>Bacteria</taxon>
        <taxon>Pseudomonadati</taxon>
        <taxon>Bacteroidota</taxon>
        <taxon>Cytophagia</taxon>
        <taxon>Cytophagales</taxon>
        <taxon>Cyclobacteriaceae</taxon>
        <taxon>Belliella</taxon>
    </lineage>
</organism>
<protein>
    <submittedName>
        <fullName evidence="1">Uncharacterized protein</fullName>
    </submittedName>
</protein>
<dbReference type="EMBL" id="FZOK01000013">
    <property type="protein sequence ID" value="SNS57266.1"/>
    <property type="molecule type" value="Genomic_DNA"/>
</dbReference>
<keyword evidence="2" id="KW-1185">Reference proteome</keyword>